<dbReference type="Gene3D" id="1.10.579.10">
    <property type="entry name" value="DNA Cyclobutane Dipyrimidine Photolyase, subunit A, domain 3"/>
    <property type="match status" value="1"/>
</dbReference>
<sequence length="121" mass="14493">MVVPEFGHYNHGFRVLFELIWRDYFRFLSIKYGNSLFHIGGPRKVKTRWSQDQLLFESWRDGRTGYPLIDANMKELSMTGFMSNRGRQIWELIGEWELNGSRHAFWIMTLVPIMQVDNMMN</sequence>
<name>A0A7J7GLV3_CAMSI</name>
<dbReference type="GO" id="GO:0071949">
    <property type="term" value="F:FAD binding"/>
    <property type="evidence" value="ECO:0007669"/>
    <property type="project" value="TreeGrafter"/>
</dbReference>
<dbReference type="EMBL" id="JACBKZ010000010">
    <property type="protein sequence ID" value="KAF5940416.1"/>
    <property type="molecule type" value="Genomic_DNA"/>
</dbReference>
<dbReference type="InterPro" id="IPR036134">
    <property type="entry name" value="Crypto/Photolyase_FAD-like_sf"/>
</dbReference>
<feature type="binding site" evidence="4">
    <location>
        <begin position="18"/>
        <end position="25"/>
    </location>
    <ligand>
        <name>FAD</name>
        <dbReference type="ChEBI" id="CHEBI:57692"/>
    </ligand>
</feature>
<comment type="similarity">
    <text evidence="1">Belongs to the DNA photolyase class-1 family.</text>
</comment>
<accession>A0A7J7GLV3</accession>
<dbReference type="GO" id="GO:0000719">
    <property type="term" value="P:photoreactive repair"/>
    <property type="evidence" value="ECO:0007669"/>
    <property type="project" value="TreeGrafter"/>
</dbReference>
<dbReference type="PANTHER" id="PTHR11455:SF22">
    <property type="entry name" value="CRYPTOCHROME DASH"/>
    <property type="match status" value="1"/>
</dbReference>
<dbReference type="AlphaFoldDB" id="A0A7J7GLV3"/>
<dbReference type="Proteomes" id="UP000593564">
    <property type="component" value="Unassembled WGS sequence"/>
</dbReference>
<dbReference type="InterPro" id="IPR005101">
    <property type="entry name" value="Cryptochr/Photolyase_FAD-bd"/>
</dbReference>
<reference evidence="6 7" key="2">
    <citation type="submission" date="2020-07" db="EMBL/GenBank/DDBJ databases">
        <title>Genome assembly of wild tea tree DASZ reveals pedigree and selection history of tea varieties.</title>
        <authorList>
            <person name="Zhang W."/>
        </authorList>
    </citation>
    <scope>NUCLEOTIDE SEQUENCE [LARGE SCALE GENOMIC DNA]</scope>
    <source>
        <strain evidence="7">cv. G240</strain>
        <tissue evidence="6">Leaf</tissue>
    </source>
</reference>
<dbReference type="GO" id="GO:0003677">
    <property type="term" value="F:DNA binding"/>
    <property type="evidence" value="ECO:0007669"/>
    <property type="project" value="TreeGrafter"/>
</dbReference>
<dbReference type="SUPFAM" id="SSF48173">
    <property type="entry name" value="Cryptochrome/photolyase FAD-binding domain"/>
    <property type="match status" value="1"/>
</dbReference>
<evidence type="ECO:0000313" key="6">
    <source>
        <dbReference type="EMBL" id="KAF5940416.1"/>
    </source>
</evidence>
<dbReference type="PANTHER" id="PTHR11455">
    <property type="entry name" value="CRYPTOCHROME"/>
    <property type="match status" value="1"/>
</dbReference>
<evidence type="ECO:0000256" key="2">
    <source>
        <dbReference type="ARBA" id="ARBA00022630"/>
    </source>
</evidence>
<proteinExistence type="inferred from homology"/>
<evidence type="ECO:0000256" key="1">
    <source>
        <dbReference type="ARBA" id="ARBA00005862"/>
    </source>
</evidence>
<organism evidence="6 7">
    <name type="scientific">Camellia sinensis</name>
    <name type="common">Tea plant</name>
    <name type="synonym">Thea sinensis</name>
    <dbReference type="NCBI Taxonomy" id="4442"/>
    <lineage>
        <taxon>Eukaryota</taxon>
        <taxon>Viridiplantae</taxon>
        <taxon>Streptophyta</taxon>
        <taxon>Embryophyta</taxon>
        <taxon>Tracheophyta</taxon>
        <taxon>Spermatophyta</taxon>
        <taxon>Magnoliopsida</taxon>
        <taxon>eudicotyledons</taxon>
        <taxon>Gunneridae</taxon>
        <taxon>Pentapetalae</taxon>
        <taxon>asterids</taxon>
        <taxon>Ericales</taxon>
        <taxon>Theaceae</taxon>
        <taxon>Camellia</taxon>
    </lineage>
</organism>
<dbReference type="GO" id="GO:0003904">
    <property type="term" value="F:deoxyribodipyrimidine photo-lyase activity"/>
    <property type="evidence" value="ECO:0007669"/>
    <property type="project" value="TreeGrafter"/>
</dbReference>
<comment type="cofactor">
    <cofactor evidence="4">
        <name>FAD</name>
        <dbReference type="ChEBI" id="CHEBI:57692"/>
    </cofactor>
    <text evidence="4">Binds 1 FAD per subunit.</text>
</comment>
<gene>
    <name evidence="6" type="ORF">HYC85_021583</name>
</gene>
<keyword evidence="3 4" id="KW-0274">FAD</keyword>
<reference evidence="7" key="1">
    <citation type="journal article" date="2020" name="Nat. Commun.">
        <title>Genome assembly of wild tea tree DASZ reveals pedigree and selection history of tea varieties.</title>
        <authorList>
            <person name="Zhang W."/>
            <person name="Zhang Y."/>
            <person name="Qiu H."/>
            <person name="Guo Y."/>
            <person name="Wan H."/>
            <person name="Zhang X."/>
            <person name="Scossa F."/>
            <person name="Alseekh S."/>
            <person name="Zhang Q."/>
            <person name="Wang P."/>
            <person name="Xu L."/>
            <person name="Schmidt M.H."/>
            <person name="Jia X."/>
            <person name="Li D."/>
            <person name="Zhu A."/>
            <person name="Guo F."/>
            <person name="Chen W."/>
            <person name="Ni D."/>
            <person name="Usadel B."/>
            <person name="Fernie A.R."/>
            <person name="Wen W."/>
        </authorList>
    </citation>
    <scope>NUCLEOTIDE SEQUENCE [LARGE SCALE GENOMIC DNA]</scope>
    <source>
        <strain evidence="7">cv. G240</strain>
    </source>
</reference>
<keyword evidence="7" id="KW-1185">Reference proteome</keyword>
<protein>
    <recommendedName>
        <fullName evidence="5">Cryptochrome/DNA photolyase FAD-binding domain-containing protein</fullName>
    </recommendedName>
</protein>
<keyword evidence="2 4" id="KW-0285">Flavoprotein</keyword>
<evidence type="ECO:0000256" key="4">
    <source>
        <dbReference type="PIRSR" id="PIRSR602081-1"/>
    </source>
</evidence>
<feature type="domain" description="Cryptochrome/DNA photolyase FAD-binding" evidence="5">
    <location>
        <begin position="16"/>
        <end position="89"/>
    </location>
</feature>
<dbReference type="Gene3D" id="1.25.40.80">
    <property type="match status" value="1"/>
</dbReference>
<evidence type="ECO:0000259" key="5">
    <source>
        <dbReference type="Pfam" id="PF03441"/>
    </source>
</evidence>
<evidence type="ECO:0000256" key="3">
    <source>
        <dbReference type="ARBA" id="ARBA00022827"/>
    </source>
</evidence>
<comment type="caution">
    <text evidence="6">The sequence shown here is derived from an EMBL/GenBank/DDBJ whole genome shotgun (WGS) entry which is preliminary data.</text>
</comment>
<dbReference type="Pfam" id="PF03441">
    <property type="entry name" value="FAD_binding_7"/>
    <property type="match status" value="1"/>
</dbReference>
<evidence type="ECO:0000313" key="7">
    <source>
        <dbReference type="Proteomes" id="UP000593564"/>
    </source>
</evidence>
<dbReference type="InterPro" id="IPR002081">
    <property type="entry name" value="Cryptochrome/DNA_photolyase_1"/>
</dbReference>